<dbReference type="SUPFAM" id="SSF55315">
    <property type="entry name" value="L30e-like"/>
    <property type="match status" value="1"/>
</dbReference>
<evidence type="ECO:0008006" key="9">
    <source>
        <dbReference type="Google" id="ProtNLM"/>
    </source>
</evidence>
<dbReference type="PANTHER" id="PTHR43191">
    <property type="entry name" value="RRNA METHYLTRANSFERASE 3"/>
    <property type="match status" value="1"/>
</dbReference>
<dbReference type="Pfam" id="PF22435">
    <property type="entry name" value="MRM3-like_sub_bind"/>
    <property type="match status" value="1"/>
</dbReference>
<reference evidence="7" key="2">
    <citation type="submission" date="2025-05" db="UniProtKB">
        <authorList>
            <consortium name="EnsemblMetazoa"/>
        </authorList>
    </citation>
    <scope>IDENTIFICATION</scope>
    <source>
        <strain evidence="7">Foshan</strain>
    </source>
</reference>
<feature type="domain" description="tRNA/rRNA methyltransferase SpoU type" evidence="5">
    <location>
        <begin position="293"/>
        <end position="453"/>
    </location>
</feature>
<keyword evidence="2" id="KW-0489">Methyltransferase</keyword>
<dbReference type="InterPro" id="IPR029064">
    <property type="entry name" value="Ribosomal_eL30-like_sf"/>
</dbReference>
<feature type="domain" description="MRM3-like substrate binding" evidence="6">
    <location>
        <begin position="197"/>
        <end position="270"/>
    </location>
</feature>
<feature type="region of interest" description="Disordered" evidence="4">
    <location>
        <begin position="42"/>
        <end position="93"/>
    </location>
</feature>
<name>A0ABM1YL58_AEDAL</name>
<protein>
    <recommendedName>
        <fullName evidence="9">RNA 2-O ribose methyltransferase substrate binding domain-containing protein</fullName>
    </recommendedName>
</protein>
<sequence>MQFTNRLRILAYNVITGTVNSARHVHSGSGATLQRISLPLRHPRGHSRITSHADVHMEPEQQGGGATNRREQERLTDVNNQKYSSRRGRSDEAELEEIENNLFDNRQSKDDLHLGEIMKKYKSDFRRVEINGSHKKLKKMAKPVRLREMDLETMNTLKPYKKKEKSLEVTDKQTGLKYLRLLKNDPLFRDLQLLMISRKRRELKNKLVVEGKRLINDAIEAGLWLETVIFSELNHLNDVRTKLQALNLVQLPSHVLQEWSDLVTSPGMIGIFQKPTDMSNIVIRNRTTESLPITVVCDNVREPNNLGSILRSCASIPVDRVILLKGCTHPWEPKCLRGGAGAHFRTSIVGPVTMDELAEHLPANPTFLVADNSSERGDGSFVSSRYDKANYIDMEHMVLVIGGETHGVSSDVRRYIRQLKEDSNDGNSPYLVHIPLENGVESLNTASAISVILCEIRRQLNQTK</sequence>
<organism evidence="7 8">
    <name type="scientific">Aedes albopictus</name>
    <name type="common">Asian tiger mosquito</name>
    <name type="synonym">Stegomyia albopicta</name>
    <dbReference type="NCBI Taxonomy" id="7160"/>
    <lineage>
        <taxon>Eukaryota</taxon>
        <taxon>Metazoa</taxon>
        <taxon>Ecdysozoa</taxon>
        <taxon>Arthropoda</taxon>
        <taxon>Hexapoda</taxon>
        <taxon>Insecta</taxon>
        <taxon>Pterygota</taxon>
        <taxon>Neoptera</taxon>
        <taxon>Endopterygota</taxon>
        <taxon>Diptera</taxon>
        <taxon>Nematocera</taxon>
        <taxon>Culicoidea</taxon>
        <taxon>Culicidae</taxon>
        <taxon>Culicinae</taxon>
        <taxon>Aedini</taxon>
        <taxon>Aedes</taxon>
        <taxon>Stegomyia</taxon>
    </lineage>
</organism>
<dbReference type="InterPro" id="IPR051259">
    <property type="entry name" value="rRNA_Methyltransferase"/>
</dbReference>
<dbReference type="SUPFAM" id="SSF75217">
    <property type="entry name" value="alpha/beta knot"/>
    <property type="match status" value="1"/>
</dbReference>
<reference evidence="8" key="1">
    <citation type="journal article" date="2015" name="Proc. Natl. Acad. Sci. U.S.A.">
        <title>Genome sequence of the Asian Tiger mosquito, Aedes albopictus, reveals insights into its biology, genetics, and evolution.</title>
        <authorList>
            <person name="Chen X.G."/>
            <person name="Jiang X."/>
            <person name="Gu J."/>
            <person name="Xu M."/>
            <person name="Wu Y."/>
            <person name="Deng Y."/>
            <person name="Zhang C."/>
            <person name="Bonizzoni M."/>
            <person name="Dermauw W."/>
            <person name="Vontas J."/>
            <person name="Armbruster P."/>
            <person name="Huang X."/>
            <person name="Yang Y."/>
            <person name="Zhang H."/>
            <person name="He W."/>
            <person name="Peng H."/>
            <person name="Liu Y."/>
            <person name="Wu K."/>
            <person name="Chen J."/>
            <person name="Lirakis M."/>
            <person name="Topalis P."/>
            <person name="Van Leeuwen T."/>
            <person name="Hall A.B."/>
            <person name="Jiang X."/>
            <person name="Thorpe C."/>
            <person name="Mueller R.L."/>
            <person name="Sun C."/>
            <person name="Waterhouse R.M."/>
            <person name="Yan G."/>
            <person name="Tu Z.J."/>
            <person name="Fang X."/>
            <person name="James A.A."/>
        </authorList>
    </citation>
    <scope>NUCLEOTIDE SEQUENCE [LARGE SCALE GENOMIC DNA]</scope>
    <source>
        <strain evidence="8">Foshan</strain>
    </source>
</reference>
<keyword evidence="8" id="KW-1185">Reference proteome</keyword>
<dbReference type="Gene3D" id="3.30.1330.30">
    <property type="match status" value="1"/>
</dbReference>
<dbReference type="InterPro" id="IPR029028">
    <property type="entry name" value="Alpha/beta_knot_MTases"/>
</dbReference>
<dbReference type="PANTHER" id="PTHR43191:SF2">
    <property type="entry name" value="RRNA METHYLTRANSFERASE 3, MITOCHONDRIAL"/>
    <property type="match status" value="1"/>
</dbReference>
<evidence type="ECO:0000313" key="7">
    <source>
        <dbReference type="EnsemblMetazoa" id="AALFPA23_010174.P14150"/>
    </source>
</evidence>
<evidence type="ECO:0000256" key="2">
    <source>
        <dbReference type="ARBA" id="ARBA00022603"/>
    </source>
</evidence>
<dbReference type="InterPro" id="IPR029026">
    <property type="entry name" value="tRNA_m1G_MTases_N"/>
</dbReference>
<dbReference type="EnsemblMetazoa" id="AALFPA23_010174.R14150">
    <property type="protein sequence ID" value="AALFPA23_010174.P14150"/>
    <property type="gene ID" value="AALFPA23_010174"/>
</dbReference>
<dbReference type="GeneID" id="109416175"/>
<dbReference type="CDD" id="cd18106">
    <property type="entry name" value="SpoU-like_RNMTL1"/>
    <property type="match status" value="1"/>
</dbReference>
<dbReference type="Pfam" id="PF00588">
    <property type="entry name" value="SpoU_methylase"/>
    <property type="match status" value="1"/>
</dbReference>
<comment type="similarity">
    <text evidence="1">Belongs to the class IV-like SAM-binding methyltransferase superfamily. RNA methyltransferase TrmH family.</text>
</comment>
<proteinExistence type="inferred from homology"/>
<accession>A0ABM1YL58</accession>
<evidence type="ECO:0000256" key="1">
    <source>
        <dbReference type="ARBA" id="ARBA00007228"/>
    </source>
</evidence>
<dbReference type="InterPro" id="IPR001537">
    <property type="entry name" value="SpoU_MeTrfase"/>
</dbReference>
<keyword evidence="3" id="KW-0808">Transferase</keyword>
<evidence type="ECO:0000256" key="4">
    <source>
        <dbReference type="SAM" id="MobiDB-lite"/>
    </source>
</evidence>
<evidence type="ECO:0000259" key="5">
    <source>
        <dbReference type="Pfam" id="PF00588"/>
    </source>
</evidence>
<dbReference type="Proteomes" id="UP000069940">
    <property type="component" value="Unassembled WGS sequence"/>
</dbReference>
<evidence type="ECO:0000256" key="3">
    <source>
        <dbReference type="ARBA" id="ARBA00022679"/>
    </source>
</evidence>
<evidence type="ECO:0000313" key="8">
    <source>
        <dbReference type="Proteomes" id="UP000069940"/>
    </source>
</evidence>
<dbReference type="RefSeq" id="XP_019545701.3">
    <property type="nucleotide sequence ID" value="XM_019690156.3"/>
</dbReference>
<dbReference type="InterPro" id="IPR053888">
    <property type="entry name" value="MRM3-like_sub_bind"/>
</dbReference>
<dbReference type="Gene3D" id="3.40.1280.10">
    <property type="match status" value="1"/>
</dbReference>
<evidence type="ECO:0000259" key="6">
    <source>
        <dbReference type="Pfam" id="PF22435"/>
    </source>
</evidence>